<organism evidence="2 5">
    <name type="scientific">Hydrogenophaga crassostreae</name>
    <dbReference type="NCBI Taxonomy" id="1763535"/>
    <lineage>
        <taxon>Bacteria</taxon>
        <taxon>Pseudomonadati</taxon>
        <taxon>Pseudomonadota</taxon>
        <taxon>Betaproteobacteria</taxon>
        <taxon>Burkholderiales</taxon>
        <taxon>Comamonadaceae</taxon>
        <taxon>Hydrogenophaga</taxon>
    </lineage>
</organism>
<protein>
    <recommendedName>
        <fullName evidence="6">DUF2214 domain-containing protein</fullName>
    </recommendedName>
</protein>
<feature type="transmembrane region" description="Helical" evidence="1">
    <location>
        <begin position="81"/>
        <end position="106"/>
    </location>
</feature>
<dbReference type="AlphaFoldDB" id="A0A167IQ60"/>
<evidence type="ECO:0000313" key="3">
    <source>
        <dbReference type="EMBL" id="OAD43333.1"/>
    </source>
</evidence>
<evidence type="ECO:0008006" key="6">
    <source>
        <dbReference type="Google" id="ProtNLM"/>
    </source>
</evidence>
<keyword evidence="1" id="KW-1133">Transmembrane helix</keyword>
<gene>
    <name evidence="2" type="ORF">LPB072_18785</name>
    <name evidence="3" type="ORF">LPB72_05765</name>
</gene>
<reference evidence="3 4" key="1">
    <citation type="submission" date="2016-02" db="EMBL/GenBank/DDBJ databases">
        <title>Draft genome sequence of Hydrogenophaga sp. LPB0072.</title>
        <authorList>
            <person name="Shin S.-K."/>
            <person name="Yi H."/>
        </authorList>
    </citation>
    <scope>NUCLEOTIDE SEQUENCE [LARGE SCALE GENOMIC DNA]</scope>
    <source>
        <strain evidence="3 4">LPB0072</strain>
    </source>
</reference>
<dbReference type="RefSeq" id="WP_066087075.1">
    <property type="nucleotide sequence ID" value="NZ_CP017476.1"/>
</dbReference>
<dbReference type="Proteomes" id="UP000185680">
    <property type="component" value="Chromosome"/>
</dbReference>
<keyword evidence="4" id="KW-1185">Reference proteome</keyword>
<evidence type="ECO:0000313" key="4">
    <source>
        <dbReference type="Proteomes" id="UP000185657"/>
    </source>
</evidence>
<proteinExistence type="predicted"/>
<dbReference type="Proteomes" id="UP000185657">
    <property type="component" value="Unassembled WGS sequence"/>
</dbReference>
<sequence>MLKTLIVYAHLIATCAAIGTIVITDLRLAAKALGYKVVIPPPERFETRMISAALALLYITGAIVVYMGLQANPDFLANQKVQAKLVLVALLTVNAVVLHQMVFPILGRSRPVSRWSRADWLTVALSVSFSNSVWFFCAFLGVNRVWNGTVSIDFVLQVAAAAWLVVFVLVNVLLKVAARDEPKPKPDWIDSMKASLSDFASLKDN</sequence>
<dbReference type="EMBL" id="LVWD01000004">
    <property type="protein sequence ID" value="OAD43333.1"/>
    <property type="molecule type" value="Genomic_DNA"/>
</dbReference>
<evidence type="ECO:0000313" key="2">
    <source>
        <dbReference type="EMBL" id="AOW14568.1"/>
    </source>
</evidence>
<feature type="transmembrane region" description="Helical" evidence="1">
    <location>
        <begin position="6"/>
        <end position="28"/>
    </location>
</feature>
<keyword evidence="1" id="KW-0472">Membrane</keyword>
<evidence type="ECO:0000256" key="1">
    <source>
        <dbReference type="SAM" id="Phobius"/>
    </source>
</evidence>
<reference evidence="2 5" key="2">
    <citation type="submission" date="2016-10" db="EMBL/GenBank/DDBJ databases">
        <title>Hydorgenophaga sp. LPB0072 isolated from gastropod.</title>
        <authorList>
            <person name="Kim E."/>
            <person name="Yi H."/>
        </authorList>
    </citation>
    <scope>NUCLEOTIDE SEQUENCE [LARGE SCALE GENOMIC DNA]</scope>
    <source>
        <strain evidence="2 5">LPB0072</strain>
    </source>
</reference>
<evidence type="ECO:0000313" key="5">
    <source>
        <dbReference type="Proteomes" id="UP000185680"/>
    </source>
</evidence>
<dbReference type="OrthoDB" id="6890349at2"/>
<feature type="transmembrane region" description="Helical" evidence="1">
    <location>
        <begin position="49"/>
        <end position="69"/>
    </location>
</feature>
<dbReference type="STRING" id="1763535.LPB072_18785"/>
<accession>A0A167IQ60</accession>
<keyword evidence="1" id="KW-0812">Transmembrane</keyword>
<feature type="transmembrane region" description="Helical" evidence="1">
    <location>
        <begin position="154"/>
        <end position="174"/>
    </location>
</feature>
<dbReference type="EMBL" id="CP017476">
    <property type="protein sequence ID" value="AOW14568.1"/>
    <property type="molecule type" value="Genomic_DNA"/>
</dbReference>
<name>A0A167IQ60_9BURK</name>
<feature type="transmembrane region" description="Helical" evidence="1">
    <location>
        <begin position="118"/>
        <end position="142"/>
    </location>
</feature>
<dbReference type="KEGG" id="hyl:LPB072_18785"/>